<proteinExistence type="predicted"/>
<dbReference type="AlphaFoldDB" id="A0A1Z4ETM3"/>
<dbReference type="EMBL" id="AP018165">
    <property type="protein sequence ID" value="BAX96316.1"/>
    <property type="molecule type" value="Genomic_DNA"/>
</dbReference>
<dbReference type="RefSeq" id="WP_157997639.1">
    <property type="nucleotide sequence ID" value="NZ_AP018165.1"/>
</dbReference>
<evidence type="ECO:0000313" key="1">
    <source>
        <dbReference type="EMBL" id="BAX96316.1"/>
    </source>
</evidence>
<reference evidence="2" key="1">
    <citation type="journal article" date="2017" name="Genome Announc.">
        <title>Complete Genome Sequence of Mycobacterium stephanolepidis.</title>
        <authorList>
            <person name="Fukano H."/>
            <person name="Yoshida M."/>
            <person name="Katayama Y."/>
            <person name="Omatsu T."/>
            <person name="Mizutani T."/>
            <person name="Kurata O."/>
            <person name="Wada S."/>
            <person name="Hoshino Y."/>
        </authorList>
    </citation>
    <scope>NUCLEOTIDE SEQUENCE [LARGE SCALE GENOMIC DNA]</scope>
    <source>
        <strain evidence="2">NJB0901</strain>
    </source>
</reference>
<organism evidence="1 2">
    <name type="scientific">[Mycobacterium] stephanolepidis</name>
    <dbReference type="NCBI Taxonomy" id="1520670"/>
    <lineage>
        <taxon>Bacteria</taxon>
        <taxon>Bacillati</taxon>
        <taxon>Actinomycetota</taxon>
        <taxon>Actinomycetes</taxon>
        <taxon>Mycobacteriales</taxon>
        <taxon>Mycobacteriaceae</taxon>
        <taxon>Mycobacteroides</taxon>
    </lineage>
</organism>
<dbReference type="KEGG" id="mste:MSTE_00981"/>
<evidence type="ECO:0000313" key="2">
    <source>
        <dbReference type="Proteomes" id="UP000217954"/>
    </source>
</evidence>
<reference evidence="1 2" key="2">
    <citation type="journal article" date="2017" name="Int. J. Syst. Evol. Microbiol.">
        <title>Mycobacterium stephanolepidis sp. nov., a rapidly growing species related to Mycobacterium chelonae, isolated from marine teleost fish, Stephanolepis cirrhifer.</title>
        <authorList>
            <person name="Fukano H."/>
            <person name="Wada S."/>
            <person name="Kurata O."/>
            <person name="Katayama K."/>
            <person name="Fujiwara N."/>
            <person name="Hoshino Y."/>
        </authorList>
    </citation>
    <scope>NUCLEOTIDE SEQUENCE [LARGE SCALE GENOMIC DNA]</scope>
    <source>
        <strain evidence="1 2">NJB0901</strain>
    </source>
</reference>
<protein>
    <submittedName>
        <fullName evidence="1">Uncharacterized protein</fullName>
    </submittedName>
</protein>
<keyword evidence="2" id="KW-1185">Reference proteome</keyword>
<dbReference type="Proteomes" id="UP000217954">
    <property type="component" value="Chromosome"/>
</dbReference>
<accession>A0A1Z4ETM3</accession>
<name>A0A1Z4ETM3_9MYCO</name>
<gene>
    <name evidence="1" type="ORF">MSTE_00981</name>
</gene>
<sequence length="48" mass="5736">MPEAHRIDRISRWENIVFAYQQYLTELDDEQFATELNRVRNNGIANPT</sequence>